<feature type="compositionally biased region" description="Acidic residues" evidence="2">
    <location>
        <begin position="83"/>
        <end position="98"/>
    </location>
</feature>
<feature type="compositionally biased region" description="Basic and acidic residues" evidence="2">
    <location>
        <begin position="1"/>
        <end position="82"/>
    </location>
</feature>
<feature type="region of interest" description="Disordered" evidence="2">
    <location>
        <begin position="1024"/>
        <end position="1166"/>
    </location>
</feature>
<protein>
    <submittedName>
        <fullName evidence="3">MPHOSPH9</fullName>
    </submittedName>
</protein>
<feature type="compositionally biased region" description="Basic and acidic residues" evidence="2">
    <location>
        <begin position="131"/>
        <end position="154"/>
    </location>
</feature>
<feature type="region of interest" description="Disordered" evidence="2">
    <location>
        <begin position="1406"/>
        <end position="1477"/>
    </location>
</feature>
<feature type="region of interest" description="Disordered" evidence="2">
    <location>
        <begin position="955"/>
        <end position="989"/>
    </location>
</feature>
<feature type="region of interest" description="Disordered" evidence="2">
    <location>
        <begin position="609"/>
        <end position="628"/>
    </location>
</feature>
<feature type="compositionally biased region" description="Basic and acidic residues" evidence="2">
    <location>
        <begin position="1029"/>
        <end position="1041"/>
    </location>
</feature>
<proteinExistence type="predicted"/>
<dbReference type="PANTHER" id="PTHR14926">
    <property type="entry name" value="M-PHASE PHOSPHOPROTEIN 9"/>
    <property type="match status" value="1"/>
</dbReference>
<feature type="region of interest" description="Disordered" evidence="2">
    <location>
        <begin position="213"/>
        <end position="237"/>
    </location>
</feature>
<evidence type="ECO:0000256" key="2">
    <source>
        <dbReference type="SAM" id="MobiDB-lite"/>
    </source>
</evidence>
<evidence type="ECO:0000313" key="4">
    <source>
        <dbReference type="Proteomes" id="UP000507470"/>
    </source>
</evidence>
<feature type="region of interest" description="Disordered" evidence="2">
    <location>
        <begin position="849"/>
        <end position="879"/>
    </location>
</feature>
<dbReference type="PANTHER" id="PTHR14926:SF1">
    <property type="entry name" value="M-PHASE PHOSPHOPROTEIN 9"/>
    <property type="match status" value="1"/>
</dbReference>
<feature type="compositionally biased region" description="Polar residues" evidence="2">
    <location>
        <begin position="1042"/>
        <end position="1066"/>
    </location>
</feature>
<dbReference type="Gene3D" id="1.10.287.2610">
    <property type="match status" value="1"/>
</dbReference>
<feature type="compositionally biased region" description="Basic and acidic residues" evidence="2">
    <location>
        <begin position="1072"/>
        <end position="1084"/>
    </location>
</feature>
<accession>A0A6J8BS73</accession>
<feature type="compositionally biased region" description="Polar residues" evidence="2">
    <location>
        <begin position="968"/>
        <end position="982"/>
    </location>
</feature>
<dbReference type="OrthoDB" id="6288856at2759"/>
<feature type="region of interest" description="Disordered" evidence="2">
    <location>
        <begin position="735"/>
        <end position="769"/>
    </location>
</feature>
<feature type="compositionally biased region" description="Basic and acidic residues" evidence="2">
    <location>
        <begin position="1457"/>
        <end position="1469"/>
    </location>
</feature>
<feature type="compositionally biased region" description="Basic and acidic residues" evidence="2">
    <location>
        <begin position="735"/>
        <end position="756"/>
    </location>
</feature>
<dbReference type="InterPro" id="IPR026636">
    <property type="entry name" value="MPHOSPH9"/>
</dbReference>
<feature type="compositionally biased region" description="Basic and acidic residues" evidence="2">
    <location>
        <begin position="267"/>
        <end position="277"/>
    </location>
</feature>
<feature type="compositionally biased region" description="Acidic residues" evidence="2">
    <location>
        <begin position="437"/>
        <end position="448"/>
    </location>
</feature>
<organism evidence="3 4">
    <name type="scientific">Mytilus coruscus</name>
    <name type="common">Sea mussel</name>
    <dbReference type="NCBI Taxonomy" id="42192"/>
    <lineage>
        <taxon>Eukaryota</taxon>
        <taxon>Metazoa</taxon>
        <taxon>Spiralia</taxon>
        <taxon>Lophotrochozoa</taxon>
        <taxon>Mollusca</taxon>
        <taxon>Bivalvia</taxon>
        <taxon>Autobranchia</taxon>
        <taxon>Pteriomorphia</taxon>
        <taxon>Mytilida</taxon>
        <taxon>Mytiloidea</taxon>
        <taxon>Mytilidae</taxon>
        <taxon>Mytilinae</taxon>
        <taxon>Mytilus</taxon>
    </lineage>
</organism>
<feature type="region of interest" description="Disordered" evidence="2">
    <location>
        <begin position="1"/>
        <end position="164"/>
    </location>
</feature>
<keyword evidence="1" id="KW-0175">Coiled coil</keyword>
<dbReference type="EMBL" id="CACVKT020003818">
    <property type="protein sequence ID" value="CAC5385950.1"/>
    <property type="molecule type" value="Genomic_DNA"/>
</dbReference>
<evidence type="ECO:0000256" key="1">
    <source>
        <dbReference type="SAM" id="Coils"/>
    </source>
</evidence>
<sequence>MGVDRCQAKDSKTTEQDTESSKDRTEIQQDTESSKDRTEIQQDSESPKDIRTGDQGDSQPIKDIKTEIHGDSEHSEDIRTESQENDYENDTFEDEGSEITESIKEEIQSESESCDSKTFDSDNGQNIVTSEVKKDEIGIVDEKSNSHDSKNKEEMEGDETSQQSVNMVKAVTEYHQYVNVEITADEDDDKKDFIVDEKITTTETKVSTDIGAGKVETKSKEEIVSSEESSVNDDENGNFQEISEELLMVKQKTISDHVDSGSETNQIDERNSIKSEENLESFDSSSGNVQNIKTEEIRKDTLEDQTVHFEKDTNLEKPENEIIVMETEFKPEEKENGEEDEDKSSATDTSNLANIIVKHVLDTAVSTFNNDTSFSSDEGLENDGESVSKERLTTEVDESQIKHPDNKDEIEIDERKEWSQTVVDSLTREECLPSGEESADGQEVEFDENGNRRGEPEISANPVAMEIAVSMVIDRKDAEATRVTDQIQEDIKEISEHISLNDTIETEQNASRTVENGVEHLSSENEADIQSSVEPQKKNIYERQQSGEACGSQGMPKLDPLPNYPDYPINYGNYKVCRKLSPREKECIIIDTGEILTCKDKSQEQKEILQGQGDPSENFCKRSSTPQQTMNNSREIFGIENNRSPQRNGESSFRIMKNSYDLRQSPVTSPRDQYKANNITRDQTASHPNVTENIGYAHVNLSQSKYPDEDAGTSSVPANQHVLFKHHDDHDYETSRRQLRNEDNLQKLNNESDLRHGIQPGSRMQHMDHSPSRNLYNTQGEIDLSDPSVMVRYQRNILSQNLHQNFANASATEVSMDHSHSTNPLRMSETDTALLSQLYARYGNLSSQSRNMTGSYSDERDISTSTDAISTPPRSGPVPGYRTLHEQQNTWMQMFKTLEEKHQLDLQQQNRLHKESLFNLQQHMENELFDQQKNFRQKLTTHKEALSHSLNRSLSPINSVHDEHSKSYSRMNDSQISRTAENLPQGRDGTLSYQETFQTHNSLLRNRSPSWREIYKEIRGIDASDCDEDHSPRETVRRSLNRDFSNSPERSRSNIEGQGQKENNLTRQSLSPRERPSRSSHQEPPRAGVYSSPMPILRGKVNNTEQEIEPTVTPPRREDRNFNSGDRVTSPSMSEKKQSSSLQRLLESHHQERLQQQAQRDVELAGDSTNADDVFLSASTRVSLREKHAKHMADLREYYEKELRDLRGSLLSDMTEQSPYKRVSSENQNLVIENRLLREKIQDMENDTTVITRQCRELEQINHGLEVRAKEYAENLNESQAKLNNFRNKMEELQYYYREKDESAEQLEFQVKHLNDKIRAAKKTHQELTDQIQRERGVIHKISDKYEAAERDQQLMKESLSSTENKLYDARTEIVELKRTVSKLELENKRLCRENDNLHRRMQTGNTSVLHGSFHDSFESPSSDYAPSPKRETPTVSIKSPRGVKSPRSEAGPRSNTRRDNSLSERERMNGSSADLSVQSERKTILGMNIAYIDIT</sequence>
<gene>
    <name evidence="3" type="ORF">MCOR_21447</name>
</gene>
<keyword evidence="4" id="KW-1185">Reference proteome</keyword>
<feature type="compositionally biased region" description="Polar residues" evidence="2">
    <location>
        <begin position="281"/>
        <end position="292"/>
    </location>
</feature>
<feature type="region of interest" description="Disordered" evidence="2">
    <location>
        <begin position="255"/>
        <end position="350"/>
    </location>
</feature>
<dbReference type="GO" id="GO:0005814">
    <property type="term" value="C:centriole"/>
    <property type="evidence" value="ECO:0007669"/>
    <property type="project" value="TreeGrafter"/>
</dbReference>
<reference evidence="3 4" key="1">
    <citation type="submission" date="2020-06" db="EMBL/GenBank/DDBJ databases">
        <authorList>
            <person name="Li R."/>
            <person name="Bekaert M."/>
        </authorList>
    </citation>
    <scope>NUCLEOTIDE SEQUENCE [LARGE SCALE GENOMIC DNA]</scope>
    <source>
        <strain evidence="4">wild</strain>
    </source>
</reference>
<feature type="region of interest" description="Disordered" evidence="2">
    <location>
        <begin position="368"/>
        <end position="409"/>
    </location>
</feature>
<feature type="compositionally biased region" description="Basic and acidic residues" evidence="2">
    <location>
        <begin position="293"/>
        <end position="320"/>
    </location>
</feature>
<feature type="coiled-coil region" evidence="1">
    <location>
        <begin position="1227"/>
        <end position="1401"/>
    </location>
</feature>
<dbReference type="Proteomes" id="UP000507470">
    <property type="component" value="Unassembled WGS sequence"/>
</dbReference>
<name>A0A6J8BS73_MYTCO</name>
<feature type="compositionally biased region" description="Basic and acidic residues" evidence="2">
    <location>
        <begin position="386"/>
        <end position="409"/>
    </location>
</feature>
<feature type="compositionally biased region" description="Polar residues" evidence="2">
    <location>
        <begin position="863"/>
        <end position="873"/>
    </location>
</feature>
<evidence type="ECO:0000313" key="3">
    <source>
        <dbReference type="EMBL" id="CAC5385950.1"/>
    </source>
</evidence>
<feature type="region of interest" description="Disordered" evidence="2">
    <location>
        <begin position="429"/>
        <end position="459"/>
    </location>
</feature>